<reference evidence="1 2" key="1">
    <citation type="journal article" date="2002" name="Nature">
        <title>Genome sequence of the plant pathogen Ralstonia solanacearum.</title>
        <authorList>
            <person name="Salanoubat M."/>
            <person name="Genin S."/>
            <person name="Artiguenave F."/>
            <person name="Gouzy J."/>
            <person name="Mangenot S."/>
            <person name="Arlat M."/>
            <person name="Billault A."/>
            <person name="Brottier P."/>
            <person name="Camus J.C."/>
            <person name="Cattolico L."/>
            <person name="Chandler M."/>
            <person name="Choisne N."/>
            <person name="Claudel-Renard C."/>
            <person name="Cunnac S."/>
            <person name="Demange N."/>
            <person name="Gaspin C."/>
            <person name="Lavie M."/>
            <person name="Moisan A."/>
            <person name="Robert C."/>
            <person name="Saurin W."/>
            <person name="Schiex T."/>
            <person name="Siguier P."/>
            <person name="Thebault P."/>
            <person name="Whalen M."/>
            <person name="Wincker P."/>
            <person name="Levy M."/>
            <person name="Weissenbach J."/>
            <person name="Boucher C.A."/>
        </authorList>
    </citation>
    <scope>NUCLEOTIDE SEQUENCE [LARGE SCALE GENOMIC DNA]</scope>
    <source>
        <strain evidence="2">ATCC BAA-1114 / GMI1000</strain>
    </source>
</reference>
<evidence type="ECO:0000313" key="2">
    <source>
        <dbReference type="Proteomes" id="UP000001436"/>
    </source>
</evidence>
<dbReference type="Proteomes" id="UP000001436">
    <property type="component" value="Chromosome"/>
</dbReference>
<dbReference type="AlphaFoldDB" id="Q8XY15"/>
<dbReference type="KEGG" id="rso:RSc1948"/>
<dbReference type="EnsemblBacteria" id="CAD15650">
    <property type="protein sequence ID" value="CAD15650"/>
    <property type="gene ID" value="RSc1948"/>
</dbReference>
<dbReference type="eggNOG" id="ENOG5032MZG">
    <property type="taxonomic scope" value="Bacteria"/>
</dbReference>
<dbReference type="EMBL" id="AL646052">
    <property type="protein sequence ID" value="CAD15650.1"/>
    <property type="molecule type" value="Genomic_DNA"/>
</dbReference>
<sequence length="165" mass="18051">MPLVDCQKAAIHSEPWRTRVQRIGVPSTCKKAHKNDKKKGADMSVTFDLVLPQGCPLAGASETARDAYRVVKTAPPTGEDLLTYQELGLLPKANPCKRASVSLFSSYEGAKHRLELSPHLGEHIAIASLTPSHGQLSDTHPASGHIDWWPYAGMRRPSDFQVVES</sequence>
<proteinExistence type="predicted"/>
<dbReference type="HOGENOM" id="CLU_1609450_0_0_4"/>
<gene>
    <name evidence="1" type="ordered locus">RSc1948</name>
</gene>
<accession>Q8XY15</accession>
<organism evidence="1 2">
    <name type="scientific">Ralstonia nicotianae (strain ATCC BAA-1114 / GMI1000)</name>
    <name type="common">Ralstonia solanacearum</name>
    <dbReference type="NCBI Taxonomy" id="267608"/>
    <lineage>
        <taxon>Bacteria</taxon>
        <taxon>Pseudomonadati</taxon>
        <taxon>Pseudomonadota</taxon>
        <taxon>Betaproteobacteria</taxon>
        <taxon>Burkholderiales</taxon>
        <taxon>Burkholderiaceae</taxon>
        <taxon>Ralstonia</taxon>
        <taxon>Ralstonia solanacearum species complex</taxon>
    </lineage>
</organism>
<name>Q8XY15_RALN1</name>
<keyword evidence="2" id="KW-1185">Reference proteome</keyword>
<protein>
    <submittedName>
        <fullName evidence="1">Uncharacterized protein</fullName>
    </submittedName>
</protein>
<evidence type="ECO:0000313" key="1">
    <source>
        <dbReference type="EMBL" id="CAD15650.1"/>
    </source>
</evidence>